<reference evidence="2" key="1">
    <citation type="journal article" date="2019" name="Int. J. Syst. Evol. Microbiol.">
        <title>The Global Catalogue of Microorganisms (GCM) 10K type strain sequencing project: providing services to taxonomists for standard genome sequencing and annotation.</title>
        <authorList>
            <consortium name="The Broad Institute Genomics Platform"/>
            <consortium name="The Broad Institute Genome Sequencing Center for Infectious Disease"/>
            <person name="Wu L."/>
            <person name="Ma J."/>
        </authorList>
    </citation>
    <scope>NUCLEOTIDE SEQUENCE [LARGE SCALE GENOMIC DNA]</scope>
    <source>
        <strain evidence="2">ZS-35-S2</strain>
    </source>
</reference>
<evidence type="ECO:0000313" key="2">
    <source>
        <dbReference type="Proteomes" id="UP001596203"/>
    </source>
</evidence>
<dbReference type="RefSeq" id="WP_377434727.1">
    <property type="nucleotide sequence ID" value="NZ_JBHSPR010000131.1"/>
</dbReference>
<comment type="caution">
    <text evidence="1">The sequence shown here is derived from an EMBL/GenBank/DDBJ whole genome shotgun (WGS) entry which is preliminary data.</text>
</comment>
<sequence>TTTGQPTAASFFGQIVISNAATQILLRQAPQAIDIVADVFGLSCRTGFLSDQEPAPAPALDCSSMVVAV</sequence>
<dbReference type="Proteomes" id="UP001596203">
    <property type="component" value="Unassembled WGS sequence"/>
</dbReference>
<protein>
    <submittedName>
        <fullName evidence="1">Uncharacterized protein</fullName>
    </submittedName>
</protein>
<feature type="non-terminal residue" evidence="1">
    <location>
        <position position="1"/>
    </location>
</feature>
<keyword evidence="2" id="KW-1185">Reference proteome</keyword>
<proteinExistence type="predicted"/>
<name>A0ABW1KT59_9ACTN</name>
<dbReference type="EMBL" id="JBHSPR010000131">
    <property type="protein sequence ID" value="MFC6023844.1"/>
    <property type="molecule type" value="Genomic_DNA"/>
</dbReference>
<gene>
    <name evidence="1" type="ORF">ACFP2T_47795</name>
</gene>
<evidence type="ECO:0000313" key="1">
    <source>
        <dbReference type="EMBL" id="MFC6023844.1"/>
    </source>
</evidence>
<organism evidence="1 2">
    <name type="scientific">Plantactinospora solaniradicis</name>
    <dbReference type="NCBI Taxonomy" id="1723736"/>
    <lineage>
        <taxon>Bacteria</taxon>
        <taxon>Bacillati</taxon>
        <taxon>Actinomycetota</taxon>
        <taxon>Actinomycetes</taxon>
        <taxon>Micromonosporales</taxon>
        <taxon>Micromonosporaceae</taxon>
        <taxon>Plantactinospora</taxon>
    </lineage>
</organism>
<accession>A0ABW1KT59</accession>